<organism evidence="2 3">
    <name type="scientific">Enterovibrio coralii</name>
    <dbReference type="NCBI Taxonomy" id="294935"/>
    <lineage>
        <taxon>Bacteria</taxon>
        <taxon>Pseudomonadati</taxon>
        <taxon>Pseudomonadota</taxon>
        <taxon>Gammaproteobacteria</taxon>
        <taxon>Vibrionales</taxon>
        <taxon>Vibrionaceae</taxon>
        <taxon>Enterovibrio</taxon>
    </lineage>
</organism>
<accession>A0A135IAE8</accession>
<dbReference type="Proteomes" id="UP000070529">
    <property type="component" value="Unassembled WGS sequence"/>
</dbReference>
<dbReference type="InterPro" id="IPR008407">
    <property type="entry name" value="Brnchd-chn_aa_trnsp_AzlD"/>
</dbReference>
<dbReference type="AlphaFoldDB" id="A0A135IAE8"/>
<evidence type="ECO:0008006" key="4">
    <source>
        <dbReference type="Google" id="ProtNLM"/>
    </source>
</evidence>
<keyword evidence="3" id="KW-1185">Reference proteome</keyword>
<keyword evidence="1" id="KW-0812">Transmembrane</keyword>
<evidence type="ECO:0000256" key="1">
    <source>
        <dbReference type="SAM" id="Phobius"/>
    </source>
</evidence>
<protein>
    <recommendedName>
        <fullName evidence="4">Branched-chain amino acid ABC transporter</fullName>
    </recommendedName>
</protein>
<feature type="transmembrane region" description="Helical" evidence="1">
    <location>
        <begin position="37"/>
        <end position="56"/>
    </location>
</feature>
<sequence length="101" mass="11272">MNTWLMIFGMAAITFSVRYFFLAKSIPFRVTPVMQRFLKFSAPAVLTALAVPILVFPEGELDVSFDNAFLLSGVFVCVLSLMRLGTLPTVVISMGFFLLIR</sequence>
<dbReference type="STRING" id="294935.ATN88_09995"/>
<feature type="transmembrane region" description="Helical" evidence="1">
    <location>
        <begin position="6"/>
        <end position="25"/>
    </location>
</feature>
<proteinExistence type="predicted"/>
<evidence type="ECO:0000313" key="3">
    <source>
        <dbReference type="Proteomes" id="UP000070529"/>
    </source>
</evidence>
<dbReference type="OrthoDB" id="4257348at2"/>
<keyword evidence="1" id="KW-0472">Membrane</keyword>
<keyword evidence="1" id="KW-1133">Transmembrane helix</keyword>
<gene>
    <name evidence="2" type="ORF">ATN88_09995</name>
</gene>
<dbReference type="RefSeq" id="WP_067414009.1">
    <property type="nucleotide sequence ID" value="NZ_LNTY01000025.1"/>
</dbReference>
<evidence type="ECO:0000313" key="2">
    <source>
        <dbReference type="EMBL" id="KXF82436.1"/>
    </source>
</evidence>
<feature type="transmembrane region" description="Helical" evidence="1">
    <location>
        <begin position="68"/>
        <end position="100"/>
    </location>
</feature>
<name>A0A135IAE8_9GAMM</name>
<comment type="caution">
    <text evidence="2">The sequence shown here is derived from an EMBL/GenBank/DDBJ whole genome shotgun (WGS) entry which is preliminary data.</text>
</comment>
<dbReference type="Pfam" id="PF05437">
    <property type="entry name" value="AzlD"/>
    <property type="match status" value="1"/>
</dbReference>
<dbReference type="EMBL" id="LNTY01000025">
    <property type="protein sequence ID" value="KXF82436.1"/>
    <property type="molecule type" value="Genomic_DNA"/>
</dbReference>
<reference evidence="2 3" key="1">
    <citation type="submission" date="2015-11" db="EMBL/GenBank/DDBJ databases">
        <title>Genomic Taxonomy of the Vibrionaceae.</title>
        <authorList>
            <person name="Gomez-Gil B."/>
            <person name="Enciso-Ibarra J."/>
        </authorList>
    </citation>
    <scope>NUCLEOTIDE SEQUENCE [LARGE SCALE GENOMIC DNA]</scope>
    <source>
        <strain evidence="2 3">CAIM 912</strain>
    </source>
</reference>